<dbReference type="Gene3D" id="3.30.2090.10">
    <property type="entry name" value="Multidrug efflux transporter AcrB TolC docking domain, DN and DC subdomains"/>
    <property type="match status" value="2"/>
</dbReference>
<evidence type="ECO:0000256" key="5">
    <source>
        <dbReference type="ARBA" id="ARBA00022692"/>
    </source>
</evidence>
<organism evidence="10 11">
    <name type="scientific">Acidisoma silvae</name>
    <dbReference type="NCBI Taxonomy" id="2802396"/>
    <lineage>
        <taxon>Bacteria</taxon>
        <taxon>Pseudomonadati</taxon>
        <taxon>Pseudomonadota</taxon>
        <taxon>Alphaproteobacteria</taxon>
        <taxon>Acetobacterales</taxon>
        <taxon>Acidocellaceae</taxon>
        <taxon>Acidisoma</taxon>
    </lineage>
</organism>
<evidence type="ECO:0000256" key="2">
    <source>
        <dbReference type="ARBA" id="ARBA00022448"/>
    </source>
</evidence>
<dbReference type="SUPFAM" id="SSF82693">
    <property type="entry name" value="Multidrug efflux transporter AcrB pore domain, PN1, PN2, PC1 and PC2 subdomains"/>
    <property type="match status" value="3"/>
</dbReference>
<feature type="transmembrane region" description="Helical" evidence="9">
    <location>
        <begin position="1032"/>
        <end position="1058"/>
    </location>
</feature>
<reference evidence="10" key="1">
    <citation type="journal article" date="2021" name="Microorganisms">
        <title>Acidisoma silvae sp. nov. and Acidisomacellulosilytica sp. nov., Two Acidophilic Bacteria Isolated from Decaying Wood, Hydrolyzing Cellulose and Producing Poly-3-hydroxybutyrate.</title>
        <authorList>
            <person name="Mieszkin S."/>
            <person name="Pouder E."/>
            <person name="Uroz S."/>
            <person name="Simon-Colin C."/>
            <person name="Alain K."/>
        </authorList>
    </citation>
    <scope>NUCLEOTIDE SEQUENCE</scope>
    <source>
        <strain evidence="10">HW T2.11</strain>
    </source>
</reference>
<feature type="transmembrane region" description="Helical" evidence="9">
    <location>
        <begin position="431"/>
        <end position="451"/>
    </location>
</feature>
<keyword evidence="3" id="KW-1003">Cell membrane</keyword>
<comment type="caution">
    <text evidence="10">The sequence shown here is derived from an EMBL/GenBank/DDBJ whole genome shotgun (WGS) entry which is preliminary data.</text>
</comment>
<feature type="transmembrane region" description="Helical" evidence="9">
    <location>
        <begin position="954"/>
        <end position="979"/>
    </location>
</feature>
<evidence type="ECO:0000256" key="3">
    <source>
        <dbReference type="ARBA" id="ARBA00022475"/>
    </source>
</evidence>
<feature type="transmembrane region" description="Helical" evidence="9">
    <location>
        <begin position="360"/>
        <end position="381"/>
    </location>
</feature>
<dbReference type="SUPFAM" id="SSF82866">
    <property type="entry name" value="Multidrug efflux transporter AcrB transmembrane domain"/>
    <property type="match status" value="2"/>
</dbReference>
<evidence type="ECO:0000256" key="4">
    <source>
        <dbReference type="ARBA" id="ARBA00022519"/>
    </source>
</evidence>
<keyword evidence="2" id="KW-0813">Transport</keyword>
<feature type="transmembrane region" description="Helical" evidence="9">
    <location>
        <begin position="928"/>
        <end position="948"/>
    </location>
</feature>
<feature type="transmembrane region" description="Helical" evidence="9">
    <location>
        <begin position="528"/>
        <end position="548"/>
    </location>
</feature>
<dbReference type="Gene3D" id="3.30.70.1440">
    <property type="entry name" value="Multidrug efflux transporter AcrB pore domain"/>
    <property type="match status" value="1"/>
</dbReference>
<gene>
    <name evidence="10" type="ORF">ASILVAE211_12695</name>
</gene>
<evidence type="ECO:0000313" key="10">
    <source>
        <dbReference type="EMBL" id="MCB8876044.1"/>
    </source>
</evidence>
<evidence type="ECO:0000313" key="11">
    <source>
        <dbReference type="Proteomes" id="UP000708298"/>
    </source>
</evidence>
<evidence type="ECO:0000256" key="7">
    <source>
        <dbReference type="ARBA" id="ARBA00023136"/>
    </source>
</evidence>
<proteinExistence type="predicted"/>
<keyword evidence="7 9" id="KW-0472">Membrane</keyword>
<dbReference type="PANTHER" id="PTHR32063">
    <property type="match status" value="1"/>
</dbReference>
<dbReference type="Gene3D" id="1.20.1640.10">
    <property type="entry name" value="Multidrug efflux transporter AcrB transmembrane domain"/>
    <property type="match status" value="3"/>
</dbReference>
<keyword evidence="11" id="KW-1185">Reference proteome</keyword>
<keyword evidence="6 9" id="KW-1133">Transmembrane helix</keyword>
<evidence type="ECO:0000256" key="6">
    <source>
        <dbReference type="ARBA" id="ARBA00022989"/>
    </source>
</evidence>
<dbReference type="Gene3D" id="3.30.70.1430">
    <property type="entry name" value="Multidrug efflux transporter AcrB pore domain"/>
    <property type="match status" value="2"/>
</dbReference>
<feature type="transmembrane region" description="Helical" evidence="9">
    <location>
        <begin position="904"/>
        <end position="921"/>
    </location>
</feature>
<feature type="transmembrane region" description="Helical" evidence="9">
    <location>
        <begin position="334"/>
        <end position="353"/>
    </location>
</feature>
<keyword evidence="5 9" id="KW-0812">Transmembrane</keyword>
<dbReference type="Proteomes" id="UP000708298">
    <property type="component" value="Unassembled WGS sequence"/>
</dbReference>
<sequence>MSVSSPFIARPIATSLLAVAVLLAGLLGYMELPVSSLPEVEFPTIEVTTQLPGASPDTISKLITAPLERQFGEIQGVVGMTSTSSQGLSQIVMQFALSRDIDDAAQDVQAAIQSSAGTLPTSLPYPPVYAKVNPADTPIVTFALTSKNVPLYTMADDAVTLLQPKLSQISGVGQVTVLGGLRQAFRIQADPARLAAYSLSLEDIRTAVTDANQNGSKGGFDGPSQAVTVGANDQLETAKDYSDLVIAWRNSAPVRLRDVATVVTSMENNQTDVRYNGQPAVVISIQRQPGANIVATADTVKKMLPQLEQTLPGGVKVTLVSDRTTTIRASVRDVQFTLLLSVLLVVLVIYLFLGSVRATIIPGLALPLSLIGTFGIMYFLGFGLDNLSLMALTIATGFVVDDAIVMIENVVRLIEEGHPPLEAAYRGAKQIGFTIISLTISLIAVFIPLLFMTGVVGKLFNEFAVTLSVAVIVSAVISLTLTPMMCGRILKPASENKPAWPARMAEAGFAKLLGLYRVTLIWVLRRQALVLLIAVGTLVGTVVLYVVVPKGFLPTQDTGSVIAITEASQTVSIPAMVKLQNQAAAEFRHVAGVTNVVSNVGTGTDNATPNSGQITITLKPIGDRPGVAAIIDKLRDAVADLPGLQVYFVPVQDINLGTSITRTAYQYLLTDTDTDELNAFVPKLVDKLKTLPEIAHVNSDIQNDGAGININVDRVQAARLGVNVQTVEDILDDAFGQRQISTIYGQTNQYRVIEEVAPAFASNPDVLDMLFFPGNVESGSSSTSSTTNTSNSSTSSSTSVGSGGSNTATATTTESTGTSTSTSSQVPLAAFAKVTRTITPLAIMHDEQFPAATIGFDLAPGTSLGQAVQAIAKAETELGVPSTINGSYQGDAAEFNSSLASEPWLILAAVVVIYIVLGVLYESTIHPITIISTLPSAGIGALLALMLTGNDLSIVALVGVVLLMGIVKKNAIMMIDFAIEAQAAHKKTPAAAILEACLLRFRPIMMTTMAALLGALPLILEGGAGSELRRPLGITIVGGLVLSQLLTLYTTPVIYLAFEGLRARFAPRSGRRRAASQTG</sequence>
<dbReference type="RefSeq" id="WP_227321702.1">
    <property type="nucleotide sequence ID" value="NZ_JAESVB010000005.1"/>
</dbReference>
<dbReference type="FunFam" id="1.20.1640.10:FF:000001">
    <property type="entry name" value="Efflux pump membrane transporter"/>
    <property type="match status" value="1"/>
</dbReference>
<dbReference type="PRINTS" id="PR00702">
    <property type="entry name" value="ACRIFLAVINRP"/>
</dbReference>
<dbReference type="Pfam" id="PF00873">
    <property type="entry name" value="ACR_tran"/>
    <property type="match status" value="1"/>
</dbReference>
<dbReference type="AlphaFoldDB" id="A0A964DZF6"/>
<comment type="subcellular location">
    <subcellularLocation>
        <location evidence="1">Cell inner membrane</location>
        <topology evidence="1">Multi-pass membrane protein</topology>
    </subcellularLocation>
</comment>
<dbReference type="InterPro" id="IPR027463">
    <property type="entry name" value="AcrB_DN_DC_subdom"/>
</dbReference>
<dbReference type="FunFam" id="3.30.70.1430:FF:000001">
    <property type="entry name" value="Efflux pump membrane transporter"/>
    <property type="match status" value="1"/>
</dbReference>
<feature type="transmembrane region" description="Helical" evidence="9">
    <location>
        <begin position="999"/>
        <end position="1020"/>
    </location>
</feature>
<evidence type="ECO:0000256" key="8">
    <source>
        <dbReference type="SAM" id="MobiDB-lite"/>
    </source>
</evidence>
<dbReference type="EMBL" id="JAESVB010000005">
    <property type="protein sequence ID" value="MCB8876044.1"/>
    <property type="molecule type" value="Genomic_DNA"/>
</dbReference>
<dbReference type="GO" id="GO:0042910">
    <property type="term" value="F:xenobiotic transmembrane transporter activity"/>
    <property type="evidence" value="ECO:0007669"/>
    <property type="project" value="TreeGrafter"/>
</dbReference>
<keyword evidence="4" id="KW-0997">Cell inner membrane</keyword>
<feature type="region of interest" description="Disordered" evidence="8">
    <location>
        <begin position="778"/>
        <end position="822"/>
    </location>
</feature>
<reference evidence="10" key="2">
    <citation type="submission" date="2021-01" db="EMBL/GenBank/DDBJ databases">
        <authorList>
            <person name="Mieszkin S."/>
            <person name="Pouder E."/>
            <person name="Alain K."/>
        </authorList>
    </citation>
    <scope>NUCLEOTIDE SEQUENCE</scope>
    <source>
        <strain evidence="10">HW T2.11</strain>
    </source>
</reference>
<name>A0A964DZF6_9PROT</name>
<dbReference type="InterPro" id="IPR001036">
    <property type="entry name" value="Acrflvin-R"/>
</dbReference>
<dbReference type="GO" id="GO:0005886">
    <property type="term" value="C:plasma membrane"/>
    <property type="evidence" value="ECO:0007669"/>
    <property type="project" value="UniProtKB-SubCell"/>
</dbReference>
<dbReference type="PANTHER" id="PTHR32063:SF78">
    <property type="entry name" value="ACRB_ACRD_ACRF FAMILY PROTEIN"/>
    <property type="match status" value="1"/>
</dbReference>
<protein>
    <submittedName>
        <fullName evidence="10">Efflux RND transporter permease subunit</fullName>
    </submittedName>
</protein>
<feature type="transmembrane region" description="Helical" evidence="9">
    <location>
        <begin position="463"/>
        <end position="481"/>
    </location>
</feature>
<accession>A0A964DZF6</accession>
<evidence type="ECO:0000256" key="1">
    <source>
        <dbReference type="ARBA" id="ARBA00004429"/>
    </source>
</evidence>
<evidence type="ECO:0000256" key="9">
    <source>
        <dbReference type="SAM" id="Phobius"/>
    </source>
</evidence>
<dbReference type="SUPFAM" id="SSF82714">
    <property type="entry name" value="Multidrug efflux transporter AcrB TolC docking domain, DN and DC subdomains"/>
    <property type="match status" value="2"/>
</dbReference>
<dbReference type="Gene3D" id="3.30.70.1320">
    <property type="entry name" value="Multidrug efflux transporter AcrB pore domain like"/>
    <property type="match status" value="1"/>
</dbReference>